<organism evidence="4 5">
    <name type="scientific">Paenibacillus polysaccharolyticus</name>
    <dbReference type="NCBI Taxonomy" id="582692"/>
    <lineage>
        <taxon>Bacteria</taxon>
        <taxon>Bacillati</taxon>
        <taxon>Bacillota</taxon>
        <taxon>Bacilli</taxon>
        <taxon>Bacillales</taxon>
        <taxon>Paenibacillaceae</taxon>
        <taxon>Paenibacillus</taxon>
    </lineage>
</organism>
<feature type="domain" description="Copper amine oxidase-like N-terminal" evidence="2">
    <location>
        <begin position="56"/>
        <end position="102"/>
    </location>
</feature>
<dbReference type="InterPro" id="IPR008979">
    <property type="entry name" value="Galactose-bd-like_sf"/>
</dbReference>
<evidence type="ECO:0000259" key="2">
    <source>
        <dbReference type="Pfam" id="PF07833"/>
    </source>
</evidence>
<name>A0A1G5ASX7_9BACL</name>
<gene>
    <name evidence="4" type="ORF">SAMN05720606_10192</name>
</gene>
<sequence length="249" mass="27053">MKTNKLTKLKYLCSGIILGSVLFTGVSYAATTANIGVNFLPLKFFVDGVEKRMPEGQQGFVYKGTTYVPLRFVSESLGKSVGYDAPSYSVYVGKPKEGTITYLEQMKPHASDNKGSKAVETFTTNLGTQFNHGIYLTGSAFGGNDSTGYGYGKGNYLVSTYLLDGNYKTFEALLAPSSKWNTLAKNDNLGSLKIYADDKLVYTSGAVASDLKAPININVDLTGVLNLKVEFKQNQEDSELGLLEAKFIQ</sequence>
<evidence type="ECO:0000256" key="1">
    <source>
        <dbReference type="SAM" id="SignalP"/>
    </source>
</evidence>
<dbReference type="Pfam" id="PF08305">
    <property type="entry name" value="NPCBM"/>
    <property type="match status" value="1"/>
</dbReference>
<keyword evidence="5" id="KW-1185">Reference proteome</keyword>
<dbReference type="STRING" id="582692.SAMN05720606_10192"/>
<dbReference type="InterPro" id="IPR012854">
    <property type="entry name" value="Cu_amine_oxidase-like_N"/>
</dbReference>
<feature type="domain" description="Glycosyl hydrolase family 98 putative carbohydrate-binding module" evidence="3">
    <location>
        <begin position="159"/>
        <end position="238"/>
    </location>
</feature>
<feature type="signal peptide" evidence="1">
    <location>
        <begin position="1"/>
        <end position="29"/>
    </location>
</feature>
<evidence type="ECO:0000259" key="3">
    <source>
        <dbReference type="Pfam" id="PF08305"/>
    </source>
</evidence>
<reference evidence="5" key="1">
    <citation type="submission" date="2016-10" db="EMBL/GenBank/DDBJ databases">
        <authorList>
            <person name="Varghese N."/>
            <person name="Submissions S."/>
        </authorList>
    </citation>
    <scope>NUCLEOTIDE SEQUENCE [LARGE SCALE GENOMIC DNA]</scope>
    <source>
        <strain evidence="5">BL9</strain>
    </source>
</reference>
<dbReference type="RefSeq" id="WP_167375600.1">
    <property type="nucleotide sequence ID" value="NZ_FMVM01000001.1"/>
</dbReference>
<dbReference type="Pfam" id="PF07833">
    <property type="entry name" value="Cu_amine_oxidN1"/>
    <property type="match status" value="1"/>
</dbReference>
<dbReference type="Proteomes" id="UP000198538">
    <property type="component" value="Unassembled WGS sequence"/>
</dbReference>
<dbReference type="AlphaFoldDB" id="A0A1G5ASX7"/>
<evidence type="ECO:0000313" key="4">
    <source>
        <dbReference type="EMBL" id="SCX80983.1"/>
    </source>
</evidence>
<dbReference type="SUPFAM" id="SSF49785">
    <property type="entry name" value="Galactose-binding domain-like"/>
    <property type="match status" value="1"/>
</dbReference>
<dbReference type="InterPro" id="IPR038637">
    <property type="entry name" value="NPCBM_sf"/>
</dbReference>
<evidence type="ECO:0000313" key="5">
    <source>
        <dbReference type="Proteomes" id="UP000198538"/>
    </source>
</evidence>
<feature type="chain" id="PRO_5011746279" evidence="1">
    <location>
        <begin position="30"/>
        <end position="249"/>
    </location>
</feature>
<dbReference type="Gene3D" id="2.60.120.1060">
    <property type="entry name" value="NPCBM/NEW2 domain"/>
    <property type="match status" value="1"/>
</dbReference>
<dbReference type="EMBL" id="FMVM01000001">
    <property type="protein sequence ID" value="SCX80983.1"/>
    <property type="molecule type" value="Genomic_DNA"/>
</dbReference>
<proteinExistence type="predicted"/>
<protein>
    <submittedName>
        <fullName evidence="4">Copper amine oxidase N-terminal domain-containing protein</fullName>
    </submittedName>
</protein>
<accession>A0A1G5ASX7</accession>
<keyword evidence="1" id="KW-0732">Signal</keyword>
<dbReference type="InterPro" id="IPR013222">
    <property type="entry name" value="Glyco_hyd_98_carb-bd"/>
</dbReference>